<gene>
    <name evidence="1" type="ORF">HF295_06165</name>
</gene>
<dbReference type="AlphaFoldDB" id="A0A7L6N7E7"/>
<proteinExistence type="predicted"/>
<dbReference type="RefSeq" id="WP_312031292.1">
    <property type="nucleotide sequence ID" value="NZ_CP051151.1"/>
</dbReference>
<keyword evidence="2" id="KW-1185">Reference proteome</keyword>
<accession>A0A7L6N7E7</accession>
<evidence type="ECO:0000313" key="2">
    <source>
        <dbReference type="Proteomes" id="UP000512167"/>
    </source>
</evidence>
<reference evidence="1 2" key="1">
    <citation type="submission" date="2020-04" db="EMBL/GenBank/DDBJ databases">
        <authorList>
            <person name="Zheng R.K."/>
            <person name="Sun C.M."/>
        </authorList>
    </citation>
    <scope>NUCLEOTIDE SEQUENCE [LARGE SCALE GENOMIC DNA]</scope>
    <source>
        <strain evidence="2">zrk29</strain>
    </source>
</reference>
<protein>
    <submittedName>
        <fullName evidence="1">Uncharacterized protein</fullName>
    </submittedName>
</protein>
<organism evidence="1 2">
    <name type="scientific">Hujiaoplasma nucleasis</name>
    <dbReference type="NCBI Taxonomy" id="2725268"/>
    <lineage>
        <taxon>Bacteria</taxon>
        <taxon>Bacillati</taxon>
        <taxon>Mycoplasmatota</taxon>
        <taxon>Mollicutes</taxon>
        <taxon>Candidatus Izemoplasmatales</taxon>
        <taxon>Hujiaoplasmataceae</taxon>
        <taxon>Hujiaoplasma</taxon>
    </lineage>
</organism>
<dbReference type="KEGG" id="tbk:HF295_06165"/>
<name>A0A7L6N7E7_9MOLU</name>
<sequence length="74" mass="8447">MPVFYIINQSGLLKQYYSVKNALSHVNEMDPVIYSVSLRNAKTFLSYDEANQIIVSRKLFGCFIINENGIQQNG</sequence>
<evidence type="ECO:0000313" key="1">
    <source>
        <dbReference type="EMBL" id="QLY40454.1"/>
    </source>
</evidence>
<dbReference type="Proteomes" id="UP000512167">
    <property type="component" value="Chromosome"/>
</dbReference>
<dbReference type="EMBL" id="CP051151">
    <property type="protein sequence ID" value="QLY40454.1"/>
    <property type="molecule type" value="Genomic_DNA"/>
</dbReference>